<organism evidence="2">
    <name type="scientific">Culex pipiens</name>
    <name type="common">House mosquito</name>
    <dbReference type="NCBI Taxonomy" id="7175"/>
    <lineage>
        <taxon>Eukaryota</taxon>
        <taxon>Metazoa</taxon>
        <taxon>Ecdysozoa</taxon>
        <taxon>Arthropoda</taxon>
        <taxon>Hexapoda</taxon>
        <taxon>Insecta</taxon>
        <taxon>Pterygota</taxon>
        <taxon>Neoptera</taxon>
        <taxon>Endopterygota</taxon>
        <taxon>Diptera</taxon>
        <taxon>Nematocera</taxon>
        <taxon>Culicoidea</taxon>
        <taxon>Culicidae</taxon>
        <taxon>Culicinae</taxon>
        <taxon>Culicini</taxon>
        <taxon>Culex</taxon>
        <taxon>Culex</taxon>
    </lineage>
</organism>
<feature type="compositionally biased region" description="Polar residues" evidence="1">
    <location>
        <begin position="87"/>
        <end position="106"/>
    </location>
</feature>
<feature type="region of interest" description="Disordered" evidence="1">
    <location>
        <begin position="1"/>
        <end position="106"/>
    </location>
</feature>
<name>A0A8D8MNV1_CULPI</name>
<evidence type="ECO:0000313" key="2">
    <source>
        <dbReference type="EMBL" id="CAG6535103.1"/>
    </source>
</evidence>
<dbReference type="EMBL" id="HBUE01319168">
    <property type="protein sequence ID" value="CAG6587070.1"/>
    <property type="molecule type" value="Transcribed_RNA"/>
</dbReference>
<dbReference type="AlphaFoldDB" id="A0A8D8MNV1"/>
<accession>A0A8D8MNV1</accession>
<sequence>MCQKMFWRPDQPHSPPSLERQQAHKDYSNHRRTGTPASRKNQPHRSTHLPPFQTLLDAQLGGSEKNHNGIETEPDSNSAGLKRCRNGPSSPGSRTTMVAHGQATSN</sequence>
<evidence type="ECO:0000256" key="1">
    <source>
        <dbReference type="SAM" id="MobiDB-lite"/>
    </source>
</evidence>
<protein>
    <submittedName>
        <fullName evidence="2">(northern house mosquito) hypothetical protein</fullName>
    </submittedName>
</protein>
<proteinExistence type="predicted"/>
<reference evidence="2" key="1">
    <citation type="submission" date="2021-05" db="EMBL/GenBank/DDBJ databases">
        <authorList>
            <person name="Alioto T."/>
            <person name="Alioto T."/>
            <person name="Gomez Garrido J."/>
        </authorList>
    </citation>
    <scope>NUCLEOTIDE SEQUENCE</scope>
</reference>
<dbReference type="EMBL" id="HBUE01212677">
    <property type="protein sequence ID" value="CAG6535103.1"/>
    <property type="molecule type" value="Transcribed_RNA"/>
</dbReference>